<evidence type="ECO:0000256" key="4">
    <source>
        <dbReference type="ARBA" id="ARBA00022737"/>
    </source>
</evidence>
<keyword evidence="4 7" id="KW-0677">Repeat</keyword>
<dbReference type="AlphaFoldDB" id="A0A917SN08"/>
<dbReference type="NCBIfam" id="NF002060">
    <property type="entry name" value="PRK00892.1"/>
    <property type="match status" value="1"/>
</dbReference>
<dbReference type="InterPro" id="IPR011004">
    <property type="entry name" value="Trimer_LpxA-like_sf"/>
</dbReference>
<gene>
    <name evidence="7 8" type="primary">lpxD</name>
    <name evidence="8" type="ORF">GCM10011534_07990</name>
</gene>
<keyword evidence="6 7" id="KW-0012">Acyltransferase</keyword>
<evidence type="ECO:0000313" key="9">
    <source>
        <dbReference type="Proteomes" id="UP000649829"/>
    </source>
</evidence>
<dbReference type="Gene3D" id="2.160.10.10">
    <property type="entry name" value="Hexapeptide repeat proteins"/>
    <property type="match status" value="1"/>
</dbReference>
<protein>
    <recommendedName>
        <fullName evidence="7">UDP-3-O-acylglucosamine N-acyltransferase</fullName>
        <ecNumber evidence="7">2.3.1.191</ecNumber>
    </recommendedName>
</protein>
<evidence type="ECO:0000256" key="5">
    <source>
        <dbReference type="ARBA" id="ARBA00023098"/>
    </source>
</evidence>
<comment type="caution">
    <text evidence="8">The sequence shown here is derived from an EMBL/GenBank/DDBJ whole genome shotgun (WGS) entry which is preliminary data.</text>
</comment>
<evidence type="ECO:0000313" key="8">
    <source>
        <dbReference type="EMBL" id="GGL88362.1"/>
    </source>
</evidence>
<dbReference type="PROSITE" id="PS00101">
    <property type="entry name" value="HEXAPEP_TRANSFERASES"/>
    <property type="match status" value="1"/>
</dbReference>
<comment type="similarity">
    <text evidence="7">Belongs to the transferase hexapeptide repeat family. LpxD subfamily.</text>
</comment>
<comment type="catalytic activity">
    <reaction evidence="7">
        <text>a UDP-3-O-[(3R)-3-hydroxyacyl]-alpha-D-glucosamine + a (3R)-hydroxyacyl-[ACP] = a UDP-2-N,3-O-bis[(3R)-3-hydroxyacyl]-alpha-D-glucosamine + holo-[ACP] + H(+)</text>
        <dbReference type="Rhea" id="RHEA:53836"/>
        <dbReference type="Rhea" id="RHEA-COMP:9685"/>
        <dbReference type="Rhea" id="RHEA-COMP:9945"/>
        <dbReference type="ChEBI" id="CHEBI:15378"/>
        <dbReference type="ChEBI" id="CHEBI:64479"/>
        <dbReference type="ChEBI" id="CHEBI:78827"/>
        <dbReference type="ChEBI" id="CHEBI:137740"/>
        <dbReference type="ChEBI" id="CHEBI:137748"/>
        <dbReference type="EC" id="2.3.1.191"/>
    </reaction>
</comment>
<comment type="function">
    <text evidence="7">Catalyzes the N-acylation of UDP-3-O-acylglucosamine using 3-hydroxyacyl-ACP as the acyl donor. Is involved in the biosynthesis of lipid A, a phosphorylated glycolipid that anchors the lipopolysaccharide to the outer membrane of the cell.</text>
</comment>
<dbReference type="InterPro" id="IPR018357">
    <property type="entry name" value="Hexapep_transf_CS"/>
</dbReference>
<evidence type="ECO:0000256" key="7">
    <source>
        <dbReference type="HAMAP-Rule" id="MF_00523"/>
    </source>
</evidence>
<reference evidence="8" key="1">
    <citation type="journal article" date="2014" name="Int. J. Syst. Evol. Microbiol.">
        <title>Complete genome sequence of Corynebacterium casei LMG S-19264T (=DSM 44701T), isolated from a smear-ripened cheese.</title>
        <authorList>
            <consortium name="US DOE Joint Genome Institute (JGI-PGF)"/>
            <person name="Walter F."/>
            <person name="Albersmeier A."/>
            <person name="Kalinowski J."/>
            <person name="Ruckert C."/>
        </authorList>
    </citation>
    <scope>NUCLEOTIDE SEQUENCE</scope>
    <source>
        <strain evidence="8">CGMCC 1.6293</strain>
    </source>
</reference>
<dbReference type="GO" id="GO:0016020">
    <property type="term" value="C:membrane"/>
    <property type="evidence" value="ECO:0007669"/>
    <property type="project" value="GOC"/>
</dbReference>
<dbReference type="PANTHER" id="PTHR43378:SF2">
    <property type="entry name" value="UDP-3-O-ACYLGLUCOSAMINE N-ACYLTRANSFERASE 1, MITOCHONDRIAL-RELATED"/>
    <property type="match status" value="1"/>
</dbReference>
<proteinExistence type="inferred from homology"/>
<organism evidence="8 9">
    <name type="scientific">Pseudooceanicola nanhaiensis</name>
    <dbReference type="NCBI Taxonomy" id="375761"/>
    <lineage>
        <taxon>Bacteria</taxon>
        <taxon>Pseudomonadati</taxon>
        <taxon>Pseudomonadota</taxon>
        <taxon>Alphaproteobacteria</taxon>
        <taxon>Rhodobacterales</taxon>
        <taxon>Paracoccaceae</taxon>
        <taxon>Pseudooceanicola</taxon>
    </lineage>
</organism>
<dbReference type="PANTHER" id="PTHR43378">
    <property type="entry name" value="UDP-3-O-ACYLGLUCOSAMINE N-ACYLTRANSFERASE"/>
    <property type="match status" value="1"/>
</dbReference>
<comment type="subunit">
    <text evidence="7">Homotrimer.</text>
</comment>
<dbReference type="GO" id="GO:0009245">
    <property type="term" value="P:lipid A biosynthetic process"/>
    <property type="evidence" value="ECO:0007669"/>
    <property type="project" value="UniProtKB-UniRule"/>
</dbReference>
<evidence type="ECO:0000256" key="2">
    <source>
        <dbReference type="ARBA" id="ARBA00022556"/>
    </source>
</evidence>
<sequence length="363" mass="36489">MAHSVAEIAAAIGAEAVGDTSISITGAAEPAQAGPADIALALKPEFAAGLSAGAAQAAMLWPGAEWESLGLKAAIFAPRGRLAMAGLTRMLDPGQGYGAGVHASAVIDPSARLGADVSVAPQAVIGAGATIGARSVIGPGVYVGAGAEIGEDAILHAHVRIGARARIGARFIAQPGATIGFDGTSFVTEEASNVEQARSTLGEVAESRAQAWVRIHSLGGVVIGDDVELGANTCVDAGTIRPTQVGNGTKIDNLCMVGHNVVIGDHCFFASMVGIAGSTRIGNHVVLGGQVGVSDNITIGDNVVAGGGTGIISKVPAGRVVMGYPAVKMETHLEMYKALRRLPRLMEQVAALQKAVSKADGSE</sequence>
<accession>A0A917SN08</accession>
<dbReference type="EC" id="2.3.1.191" evidence="7"/>
<dbReference type="Pfam" id="PF00132">
    <property type="entry name" value="Hexapep"/>
    <property type="match status" value="2"/>
</dbReference>
<evidence type="ECO:0000256" key="6">
    <source>
        <dbReference type="ARBA" id="ARBA00023315"/>
    </source>
</evidence>
<dbReference type="InterPro" id="IPR001451">
    <property type="entry name" value="Hexapep"/>
</dbReference>
<reference evidence="8" key="2">
    <citation type="submission" date="2020-09" db="EMBL/GenBank/DDBJ databases">
        <authorList>
            <person name="Sun Q."/>
            <person name="Zhou Y."/>
        </authorList>
    </citation>
    <scope>NUCLEOTIDE SEQUENCE</scope>
    <source>
        <strain evidence="8">CGMCC 1.6293</strain>
    </source>
</reference>
<dbReference type="GO" id="GO:0103118">
    <property type="term" value="F:UDP-3-O-[(3R)-3-hydroxyacyl]-glucosamine N-acyltransferase activity"/>
    <property type="evidence" value="ECO:0007669"/>
    <property type="project" value="UniProtKB-EC"/>
</dbReference>
<dbReference type="RefSeq" id="WP_028285709.1">
    <property type="nucleotide sequence ID" value="NZ_BMLF01000001.1"/>
</dbReference>
<keyword evidence="5 7" id="KW-0443">Lipid metabolism</keyword>
<keyword evidence="9" id="KW-1185">Reference proteome</keyword>
<name>A0A917SN08_9RHOB</name>
<dbReference type="Proteomes" id="UP000649829">
    <property type="component" value="Unassembled WGS sequence"/>
</dbReference>
<feature type="active site" description="Proton acceptor" evidence="7">
    <location>
        <position position="259"/>
    </location>
</feature>
<dbReference type="SUPFAM" id="SSF51161">
    <property type="entry name" value="Trimeric LpxA-like enzymes"/>
    <property type="match status" value="1"/>
</dbReference>
<evidence type="ECO:0000256" key="1">
    <source>
        <dbReference type="ARBA" id="ARBA00022516"/>
    </source>
</evidence>
<keyword evidence="2 7" id="KW-0441">Lipid A biosynthesis</keyword>
<dbReference type="InterPro" id="IPR007691">
    <property type="entry name" value="LpxD"/>
</dbReference>
<keyword evidence="3 7" id="KW-0808">Transferase</keyword>
<dbReference type="Gene3D" id="3.40.1390.10">
    <property type="entry name" value="MurE/MurF, N-terminal domain"/>
    <property type="match status" value="1"/>
</dbReference>
<dbReference type="EMBL" id="BMLF01000001">
    <property type="protein sequence ID" value="GGL88362.1"/>
    <property type="molecule type" value="Genomic_DNA"/>
</dbReference>
<dbReference type="GO" id="GO:0016410">
    <property type="term" value="F:N-acyltransferase activity"/>
    <property type="evidence" value="ECO:0007669"/>
    <property type="project" value="InterPro"/>
</dbReference>
<evidence type="ECO:0000256" key="3">
    <source>
        <dbReference type="ARBA" id="ARBA00022679"/>
    </source>
</evidence>
<dbReference type="HAMAP" id="MF_00523">
    <property type="entry name" value="LpxD"/>
    <property type="match status" value="1"/>
</dbReference>
<keyword evidence="1 7" id="KW-0444">Lipid biosynthesis</keyword>
<comment type="pathway">
    <text evidence="7">Bacterial outer membrane biogenesis; LPS lipid A biosynthesis.</text>
</comment>
<dbReference type="CDD" id="cd03352">
    <property type="entry name" value="LbH_LpxD"/>
    <property type="match status" value="1"/>
</dbReference>